<dbReference type="Pfam" id="PF13545">
    <property type="entry name" value="HTH_Crp_2"/>
    <property type="match status" value="1"/>
</dbReference>
<evidence type="ECO:0000256" key="3">
    <source>
        <dbReference type="ARBA" id="ARBA00023163"/>
    </source>
</evidence>
<dbReference type="Gene3D" id="1.10.10.10">
    <property type="entry name" value="Winged helix-like DNA-binding domain superfamily/Winged helix DNA-binding domain"/>
    <property type="match status" value="1"/>
</dbReference>
<keyword evidence="2" id="KW-0238">DNA-binding</keyword>
<reference evidence="5 6" key="1">
    <citation type="submission" date="2020-08" db="EMBL/GenBank/DDBJ databases">
        <title>Genomic Encyclopedia of Type Strains, Phase IV (KMG-IV): sequencing the most valuable type-strain genomes for metagenomic binning, comparative biology and taxonomic classification.</title>
        <authorList>
            <person name="Goeker M."/>
        </authorList>
    </citation>
    <scope>NUCLEOTIDE SEQUENCE [LARGE SCALE GENOMIC DNA]</scope>
    <source>
        <strain evidence="5 6">DSM 15867</strain>
    </source>
</reference>
<dbReference type="InterPro" id="IPR000595">
    <property type="entry name" value="cNMP-bd_dom"/>
</dbReference>
<organism evidence="5 6">
    <name type="scientific">Sphingomonas abaci</name>
    <dbReference type="NCBI Taxonomy" id="237611"/>
    <lineage>
        <taxon>Bacteria</taxon>
        <taxon>Pseudomonadati</taxon>
        <taxon>Pseudomonadota</taxon>
        <taxon>Alphaproteobacteria</taxon>
        <taxon>Sphingomonadales</taxon>
        <taxon>Sphingomonadaceae</taxon>
        <taxon>Sphingomonas</taxon>
    </lineage>
</organism>
<sequence>MIGDLMMDSNAPLARLVRRLERYAPLPAADRQAILALPAQVERIGRGRRLIDEGQQDHAVMQLLSGYACRYGLLSDGQRQITGVFVAGDVLGVRSGDLPIAAQTVSTLSDVELVKIPHTAIAALAESRAAIARALWNESILDANMACDWIVSLGRRDARGRVLALLQELTARCRDAGLTIRDSLILPLTQEEIGDATGLTSVHVNRTLMALQAEGLIDRVGRRVTLLANRPPAAARMLSA</sequence>
<dbReference type="SUPFAM" id="SSF46785">
    <property type="entry name" value="Winged helix' DNA-binding domain"/>
    <property type="match status" value="1"/>
</dbReference>
<dbReference type="Pfam" id="PF00027">
    <property type="entry name" value="cNMP_binding"/>
    <property type="match status" value="1"/>
</dbReference>
<comment type="caution">
    <text evidence="5">The sequence shown here is derived from an EMBL/GenBank/DDBJ whole genome shotgun (WGS) entry which is preliminary data.</text>
</comment>
<keyword evidence="3" id="KW-0804">Transcription</keyword>
<dbReference type="PRINTS" id="PR00034">
    <property type="entry name" value="HTHCRP"/>
</dbReference>
<evidence type="ECO:0000313" key="6">
    <source>
        <dbReference type="Proteomes" id="UP000574769"/>
    </source>
</evidence>
<dbReference type="Gene3D" id="2.60.120.10">
    <property type="entry name" value="Jelly Rolls"/>
    <property type="match status" value="1"/>
</dbReference>
<evidence type="ECO:0000256" key="2">
    <source>
        <dbReference type="ARBA" id="ARBA00023125"/>
    </source>
</evidence>
<dbReference type="PROSITE" id="PS51063">
    <property type="entry name" value="HTH_CRP_2"/>
    <property type="match status" value="1"/>
</dbReference>
<evidence type="ECO:0000259" key="4">
    <source>
        <dbReference type="PROSITE" id="PS51063"/>
    </source>
</evidence>
<accession>A0A7W7AI02</accession>
<gene>
    <name evidence="5" type="ORF">GGQ96_001513</name>
</gene>
<proteinExistence type="predicted"/>
<dbReference type="InterPro" id="IPR018490">
    <property type="entry name" value="cNMP-bd_dom_sf"/>
</dbReference>
<evidence type="ECO:0000256" key="1">
    <source>
        <dbReference type="ARBA" id="ARBA00023015"/>
    </source>
</evidence>
<dbReference type="RefSeq" id="WP_184113115.1">
    <property type="nucleotide sequence ID" value="NZ_JACHNY010000002.1"/>
</dbReference>
<dbReference type="InterPro" id="IPR036390">
    <property type="entry name" value="WH_DNA-bd_sf"/>
</dbReference>
<dbReference type="CDD" id="cd00038">
    <property type="entry name" value="CAP_ED"/>
    <property type="match status" value="1"/>
</dbReference>
<keyword evidence="6" id="KW-1185">Reference proteome</keyword>
<dbReference type="InterPro" id="IPR036388">
    <property type="entry name" value="WH-like_DNA-bd_sf"/>
</dbReference>
<dbReference type="GO" id="GO:0003677">
    <property type="term" value="F:DNA binding"/>
    <property type="evidence" value="ECO:0007669"/>
    <property type="project" value="UniProtKB-KW"/>
</dbReference>
<dbReference type="GO" id="GO:0006355">
    <property type="term" value="P:regulation of DNA-templated transcription"/>
    <property type="evidence" value="ECO:0007669"/>
    <property type="project" value="InterPro"/>
</dbReference>
<keyword evidence="1" id="KW-0805">Transcription regulation</keyword>
<dbReference type="EMBL" id="JACHNY010000002">
    <property type="protein sequence ID" value="MBB4617393.1"/>
    <property type="molecule type" value="Genomic_DNA"/>
</dbReference>
<dbReference type="SUPFAM" id="SSF51206">
    <property type="entry name" value="cAMP-binding domain-like"/>
    <property type="match status" value="1"/>
</dbReference>
<evidence type="ECO:0000313" key="5">
    <source>
        <dbReference type="EMBL" id="MBB4617393.1"/>
    </source>
</evidence>
<protein>
    <submittedName>
        <fullName evidence="5">CRP-like cAMP-binding protein</fullName>
    </submittedName>
</protein>
<name>A0A7W7AI02_9SPHN</name>
<dbReference type="InterPro" id="IPR012318">
    <property type="entry name" value="HTH_CRP"/>
</dbReference>
<dbReference type="AlphaFoldDB" id="A0A7W7AI02"/>
<dbReference type="InterPro" id="IPR014710">
    <property type="entry name" value="RmlC-like_jellyroll"/>
</dbReference>
<dbReference type="Proteomes" id="UP000574769">
    <property type="component" value="Unassembled WGS sequence"/>
</dbReference>
<feature type="domain" description="HTH crp-type" evidence="4">
    <location>
        <begin position="156"/>
        <end position="230"/>
    </location>
</feature>
<dbReference type="SMART" id="SM00419">
    <property type="entry name" value="HTH_CRP"/>
    <property type="match status" value="1"/>
</dbReference>